<proteinExistence type="predicted"/>
<gene>
    <name evidence="1" type="ORF">ONZ43_g6066</name>
</gene>
<sequence length="105" mass="11028">MKTAFVIATLLASLVAASPTGNGNVPAYDPRDITADGLWKRWCDGSPVADPICPHGAFWSTDNFLANSAVRPTVQASALHVAQLAKGLGKTMNDHIILKVLTAVS</sequence>
<accession>A0ACC2I2X6</accession>
<dbReference type="EMBL" id="JAPESX010002046">
    <property type="protein sequence ID" value="KAJ8109687.1"/>
    <property type="molecule type" value="Genomic_DNA"/>
</dbReference>
<reference evidence="1" key="1">
    <citation type="submission" date="2022-11" db="EMBL/GenBank/DDBJ databases">
        <title>Genome Sequence of Nemania bipapillata.</title>
        <authorList>
            <person name="Buettner E."/>
        </authorList>
    </citation>
    <scope>NUCLEOTIDE SEQUENCE</scope>
    <source>
        <strain evidence="1">CP14</strain>
    </source>
</reference>
<keyword evidence="2" id="KW-1185">Reference proteome</keyword>
<evidence type="ECO:0000313" key="2">
    <source>
        <dbReference type="Proteomes" id="UP001153334"/>
    </source>
</evidence>
<organism evidence="1 2">
    <name type="scientific">Nemania bipapillata</name>
    <dbReference type="NCBI Taxonomy" id="110536"/>
    <lineage>
        <taxon>Eukaryota</taxon>
        <taxon>Fungi</taxon>
        <taxon>Dikarya</taxon>
        <taxon>Ascomycota</taxon>
        <taxon>Pezizomycotina</taxon>
        <taxon>Sordariomycetes</taxon>
        <taxon>Xylariomycetidae</taxon>
        <taxon>Xylariales</taxon>
        <taxon>Xylariaceae</taxon>
        <taxon>Nemania</taxon>
    </lineage>
</organism>
<evidence type="ECO:0000313" key="1">
    <source>
        <dbReference type="EMBL" id="KAJ8109687.1"/>
    </source>
</evidence>
<comment type="caution">
    <text evidence="1">The sequence shown here is derived from an EMBL/GenBank/DDBJ whole genome shotgun (WGS) entry which is preliminary data.</text>
</comment>
<name>A0ACC2I2X6_9PEZI</name>
<protein>
    <submittedName>
        <fullName evidence="1">Uncharacterized protein</fullName>
    </submittedName>
</protein>
<dbReference type="Proteomes" id="UP001153334">
    <property type="component" value="Unassembled WGS sequence"/>
</dbReference>